<evidence type="ECO:0000313" key="2">
    <source>
        <dbReference type="Proteomes" id="UP000078492"/>
    </source>
</evidence>
<keyword evidence="2" id="KW-1185">Reference proteome</keyword>
<sequence length="202" mass="23102">MHYIYAMAGTMEKYDLTTLTCISREYTSRCVCGYTHSVIAESVFRRLTDLGKQWTFDCSRFSAGLLPSNSNSRYRVAQRRGSNETRRRLPVLSSSVRSRQSGIFNSPCTGIRSEEFVFPCESQLVIGNGLTESRHFCISVREGWSEESEFPFQKRVCHILEVGISNVLEIPQSRKQNSIENKTSATVPLRNLNRMRSICTFM</sequence>
<protein>
    <submittedName>
        <fullName evidence="1">Uncharacterized protein</fullName>
    </submittedName>
</protein>
<name>A0A195EKK6_9HYME</name>
<dbReference type="AlphaFoldDB" id="A0A195EKK6"/>
<evidence type="ECO:0000313" key="1">
    <source>
        <dbReference type="EMBL" id="KYN28773.1"/>
    </source>
</evidence>
<organism evidence="1 2">
    <name type="scientific">Trachymyrmex cornetzi</name>
    <dbReference type="NCBI Taxonomy" id="471704"/>
    <lineage>
        <taxon>Eukaryota</taxon>
        <taxon>Metazoa</taxon>
        <taxon>Ecdysozoa</taxon>
        <taxon>Arthropoda</taxon>
        <taxon>Hexapoda</taxon>
        <taxon>Insecta</taxon>
        <taxon>Pterygota</taxon>
        <taxon>Neoptera</taxon>
        <taxon>Endopterygota</taxon>
        <taxon>Hymenoptera</taxon>
        <taxon>Apocrita</taxon>
        <taxon>Aculeata</taxon>
        <taxon>Formicoidea</taxon>
        <taxon>Formicidae</taxon>
        <taxon>Myrmicinae</taxon>
        <taxon>Trachymyrmex</taxon>
    </lineage>
</organism>
<dbReference type="Proteomes" id="UP000078492">
    <property type="component" value="Unassembled WGS sequence"/>
</dbReference>
<gene>
    <name evidence="1" type="ORF">ALC57_01736</name>
</gene>
<dbReference type="EMBL" id="KQ978739">
    <property type="protein sequence ID" value="KYN28773.1"/>
    <property type="molecule type" value="Genomic_DNA"/>
</dbReference>
<reference evidence="1 2" key="1">
    <citation type="submission" date="2015-09" db="EMBL/GenBank/DDBJ databases">
        <title>Trachymyrmex cornetzi WGS genome.</title>
        <authorList>
            <person name="Nygaard S."/>
            <person name="Hu H."/>
            <person name="Boomsma J."/>
            <person name="Zhang G."/>
        </authorList>
    </citation>
    <scope>NUCLEOTIDE SEQUENCE [LARGE SCALE GENOMIC DNA]</scope>
    <source>
        <strain evidence="1">Tcor2-1</strain>
        <tissue evidence="1">Whole body</tissue>
    </source>
</reference>
<accession>A0A195EKK6</accession>
<proteinExistence type="predicted"/>